<dbReference type="GO" id="GO:0000049">
    <property type="term" value="F:tRNA binding"/>
    <property type="evidence" value="ECO:0007669"/>
    <property type="project" value="UniProtKB-UniRule"/>
</dbReference>
<feature type="domain" description="Exportin-T C-terminal" evidence="12">
    <location>
        <begin position="309"/>
        <end position="623"/>
    </location>
</feature>
<dbReference type="InterPro" id="IPR040017">
    <property type="entry name" value="XPOT"/>
</dbReference>
<evidence type="ECO:0000259" key="11">
    <source>
        <dbReference type="Pfam" id="PF08389"/>
    </source>
</evidence>
<evidence type="ECO:0000313" key="13">
    <source>
        <dbReference type="Ensembl" id="ENSAPOP00000000165.1"/>
    </source>
</evidence>
<evidence type="ECO:0000256" key="9">
    <source>
        <dbReference type="ARBA" id="ARBA00032199"/>
    </source>
</evidence>
<proteinExistence type="inferred from homology"/>
<dbReference type="SUPFAM" id="SSF48371">
    <property type="entry name" value="ARM repeat"/>
    <property type="match status" value="1"/>
</dbReference>
<evidence type="ECO:0000256" key="10">
    <source>
        <dbReference type="RuleBase" id="RU366037"/>
    </source>
</evidence>
<accession>A0A3Q1EY85</accession>
<dbReference type="InterPro" id="IPR016024">
    <property type="entry name" value="ARM-type_fold"/>
</dbReference>
<dbReference type="InterPro" id="IPR013598">
    <property type="entry name" value="Exportin-1/Importin-b-like"/>
</dbReference>
<feature type="domain" description="Exportin-1/Importin-beta-like" evidence="11">
    <location>
        <begin position="85"/>
        <end position="236"/>
    </location>
</feature>
<dbReference type="GO" id="GO:0031267">
    <property type="term" value="F:small GTPase binding"/>
    <property type="evidence" value="ECO:0007669"/>
    <property type="project" value="InterPro"/>
</dbReference>
<dbReference type="Pfam" id="PF08389">
    <property type="entry name" value="Xpo1"/>
    <property type="match status" value="1"/>
</dbReference>
<name>A0A3Q1EY85_9TELE</name>
<sequence>MDEQALLGLNPNADARYRQRAMAYFEQLKESQDAWEVCAEALAKGIYSDDHVKFFCFQLVGSTCVTFSPCCVADMQLMNAQPEKPFIRNKAAQVLALTFVMEYLTLWPKFFFDILSLVGLNPHGVDVYLRTLMAIDAEVVDRDILHSPEADGCLEMKETRRNTLIKDSMREQCIPSLVESWFQILQTYQLTHPELTCQCLEVVGAYVSWIDLNLIYVVNMLYVSVEELREEACDCLFEIVNKGMDPVDKTKLVESLCQVLQSAGFFNVDQEEDVDFLAKFSRLVNGMGQSLVLSWTKLVKAGNVKEAAETLQAVEAKVPLMLQLLVHEDDDISANIVGFCYEYLHVLKQLPQLTDQQKANIEAVMLAVMKKLTYDDEYNFENEGEDEAMFVEYRKQLKMLLDRLAQVSPELLLEAVRRVFSNTMQAWQTAAFMEVEVAIRLLYMLGEALPASHGAHFSGDTAKTSALQDMMRTLVSCGVSSYQHTSVSLEFFETVVRYDKFFIVEPQHIPNVLMAFLDQRGLRHNSPKVRSRVAYLFSRFIKTLHKHMNAFVEDILTRIQDLLELAPPENGFPALLTSDDQLFMFESAGVLIVNGESPVERKQALMRSLLAPLMDAFRLLLNKLPLETDEERQVAIADCLSHAVVSEPGPSRRRLSSELSVTLCFSDAVGMRRHSEDDSSQTGKSDH</sequence>
<dbReference type="GeneTree" id="ENSGT00390000007890"/>
<dbReference type="Pfam" id="PF19282">
    <property type="entry name" value="Exportin-T"/>
    <property type="match status" value="1"/>
</dbReference>
<dbReference type="Ensembl" id="ENSAPOT00000017328.1">
    <property type="protein sequence ID" value="ENSAPOP00000000165.1"/>
    <property type="gene ID" value="ENSAPOG00000001362.1"/>
</dbReference>
<keyword evidence="5 10" id="KW-0820">tRNA-binding</keyword>
<keyword evidence="6 10" id="KW-0694">RNA-binding</keyword>
<evidence type="ECO:0000256" key="7">
    <source>
        <dbReference type="ARBA" id="ARBA00023242"/>
    </source>
</evidence>
<evidence type="ECO:0000256" key="6">
    <source>
        <dbReference type="ARBA" id="ARBA00022884"/>
    </source>
</evidence>
<evidence type="ECO:0000313" key="14">
    <source>
        <dbReference type="Proteomes" id="UP000257200"/>
    </source>
</evidence>
<keyword evidence="7 10" id="KW-0539">Nucleus</keyword>
<comment type="subcellular location">
    <subcellularLocation>
        <location evidence="1 10">Cytoplasm</location>
    </subcellularLocation>
    <subcellularLocation>
        <location evidence="10">Nucleus</location>
    </subcellularLocation>
    <text evidence="10">Shuttles between the nucleus and the cytoplasm.</text>
</comment>
<reference evidence="13" key="2">
    <citation type="submission" date="2025-09" db="UniProtKB">
        <authorList>
            <consortium name="Ensembl"/>
        </authorList>
    </citation>
    <scope>IDENTIFICATION</scope>
</reference>
<dbReference type="AlphaFoldDB" id="A0A3Q1EY85"/>
<keyword evidence="4 10" id="KW-0963">Cytoplasm</keyword>
<organism evidence="13 14">
    <name type="scientific">Acanthochromis polyacanthus</name>
    <name type="common">spiny chromis</name>
    <dbReference type="NCBI Taxonomy" id="80966"/>
    <lineage>
        <taxon>Eukaryota</taxon>
        <taxon>Metazoa</taxon>
        <taxon>Chordata</taxon>
        <taxon>Craniata</taxon>
        <taxon>Vertebrata</taxon>
        <taxon>Euteleostomi</taxon>
        <taxon>Actinopterygii</taxon>
        <taxon>Neopterygii</taxon>
        <taxon>Teleostei</taxon>
        <taxon>Neoteleostei</taxon>
        <taxon>Acanthomorphata</taxon>
        <taxon>Ovalentaria</taxon>
        <taxon>Pomacentridae</taxon>
        <taxon>Acanthochromis</taxon>
    </lineage>
</organism>
<dbReference type="InterPro" id="IPR045546">
    <property type="entry name" value="Exportin-T_C"/>
</dbReference>
<dbReference type="Proteomes" id="UP000257200">
    <property type="component" value="Unplaced"/>
</dbReference>
<dbReference type="InterPro" id="IPR011989">
    <property type="entry name" value="ARM-like"/>
</dbReference>
<dbReference type="Gene3D" id="1.25.10.10">
    <property type="entry name" value="Leucine-rich Repeat Variant"/>
    <property type="match status" value="1"/>
</dbReference>
<dbReference type="GO" id="GO:0005737">
    <property type="term" value="C:cytoplasm"/>
    <property type="evidence" value="ECO:0007669"/>
    <property type="project" value="UniProtKB-SubCell"/>
</dbReference>
<dbReference type="GO" id="GO:0016363">
    <property type="term" value="C:nuclear matrix"/>
    <property type="evidence" value="ECO:0007669"/>
    <property type="project" value="TreeGrafter"/>
</dbReference>
<comment type="similarity">
    <text evidence="10">Belongs to the exportin family.</text>
</comment>
<comment type="function">
    <text evidence="10">tRNA nucleus export receptor which facilitates tRNA translocation across the nuclear pore complex.</text>
</comment>
<keyword evidence="3 10" id="KW-0813">Transport</keyword>
<dbReference type="GO" id="GO:0071528">
    <property type="term" value="P:tRNA re-export from nucleus"/>
    <property type="evidence" value="ECO:0007669"/>
    <property type="project" value="UniProtKB-UniRule"/>
</dbReference>
<evidence type="ECO:0000256" key="8">
    <source>
        <dbReference type="ARBA" id="ARBA00029784"/>
    </source>
</evidence>
<evidence type="ECO:0000256" key="4">
    <source>
        <dbReference type="ARBA" id="ARBA00022490"/>
    </source>
</evidence>
<evidence type="ECO:0000259" key="12">
    <source>
        <dbReference type="Pfam" id="PF19282"/>
    </source>
</evidence>
<evidence type="ECO:0000256" key="1">
    <source>
        <dbReference type="ARBA" id="ARBA00004496"/>
    </source>
</evidence>
<dbReference type="PANTHER" id="PTHR15952:SF11">
    <property type="entry name" value="EXPORTIN-T"/>
    <property type="match status" value="1"/>
</dbReference>
<evidence type="ECO:0000256" key="5">
    <source>
        <dbReference type="ARBA" id="ARBA00022555"/>
    </source>
</evidence>
<keyword evidence="14" id="KW-1185">Reference proteome</keyword>
<evidence type="ECO:0000256" key="2">
    <source>
        <dbReference type="ARBA" id="ARBA00018928"/>
    </source>
</evidence>
<evidence type="ECO:0000256" key="3">
    <source>
        <dbReference type="ARBA" id="ARBA00022448"/>
    </source>
</evidence>
<protein>
    <recommendedName>
        <fullName evidence="2 10">Exportin-T</fullName>
    </recommendedName>
    <alternativeName>
        <fullName evidence="8 10">Exportin(tRNA)</fullName>
    </alternativeName>
    <alternativeName>
        <fullName evidence="9 10">tRNA exportin</fullName>
    </alternativeName>
</protein>
<reference evidence="13" key="1">
    <citation type="submission" date="2025-08" db="UniProtKB">
        <authorList>
            <consortium name="Ensembl"/>
        </authorList>
    </citation>
    <scope>IDENTIFICATION</scope>
</reference>
<dbReference type="GO" id="GO:0005643">
    <property type="term" value="C:nuclear pore"/>
    <property type="evidence" value="ECO:0007669"/>
    <property type="project" value="TreeGrafter"/>
</dbReference>
<dbReference type="PANTHER" id="PTHR15952">
    <property type="entry name" value="EXPORTIN-T/LOS1"/>
    <property type="match status" value="1"/>
</dbReference>